<sequence>MDRSAIRSVAFGGFDKEDVARYIEQLSQETEKLREERDALQEKADCLEKEADELRTQVQELTKAREELSAEMARLAPLEKENAQLKEQVEALRPDAEAHVMLRGQVGAIECEARQRAAELEEHTAGQMHKALDLFRQQYQILMSTFETASSHMTAELRKMEVTLAQLPRTMDQTGVELDRLASALEKGTDAKSDKK</sequence>
<protein>
    <recommendedName>
        <fullName evidence="4">DivIVA domain-containing protein</fullName>
    </recommendedName>
</protein>
<dbReference type="AlphaFoldDB" id="A0A923S6H3"/>
<gene>
    <name evidence="2" type="ORF">H8Z83_04415</name>
</gene>
<evidence type="ECO:0008006" key="4">
    <source>
        <dbReference type="Google" id="ProtNLM"/>
    </source>
</evidence>
<evidence type="ECO:0000313" key="3">
    <source>
        <dbReference type="Proteomes" id="UP000620327"/>
    </source>
</evidence>
<dbReference type="Proteomes" id="UP000620327">
    <property type="component" value="Unassembled WGS sequence"/>
</dbReference>
<evidence type="ECO:0000256" key="1">
    <source>
        <dbReference type="SAM" id="Coils"/>
    </source>
</evidence>
<evidence type="ECO:0000313" key="2">
    <source>
        <dbReference type="EMBL" id="MBC5769566.1"/>
    </source>
</evidence>
<feature type="coiled-coil region" evidence="1">
    <location>
        <begin position="16"/>
        <end position="88"/>
    </location>
</feature>
<dbReference type="EMBL" id="JACOQI010000002">
    <property type="protein sequence ID" value="MBC5769566.1"/>
    <property type="molecule type" value="Genomic_DNA"/>
</dbReference>
<keyword evidence="1" id="KW-0175">Coiled coil</keyword>
<accession>A0A923S6H3</accession>
<name>A0A923S6H3_9FIRM</name>
<keyword evidence="3" id="KW-1185">Reference proteome</keyword>
<reference evidence="2" key="1">
    <citation type="submission" date="2020-08" db="EMBL/GenBank/DDBJ databases">
        <title>Genome public.</title>
        <authorList>
            <person name="Liu C."/>
            <person name="Sun Q."/>
        </authorList>
    </citation>
    <scope>NUCLEOTIDE SEQUENCE</scope>
    <source>
        <strain evidence="2">BX15</strain>
    </source>
</reference>
<dbReference type="Gene3D" id="6.10.280.220">
    <property type="match status" value="1"/>
</dbReference>
<proteinExistence type="predicted"/>
<organism evidence="2 3">
    <name type="scientific">Dysosmobacter segnis</name>
    <dbReference type="NCBI Taxonomy" id="2763042"/>
    <lineage>
        <taxon>Bacteria</taxon>
        <taxon>Bacillati</taxon>
        <taxon>Bacillota</taxon>
        <taxon>Clostridia</taxon>
        <taxon>Eubacteriales</taxon>
        <taxon>Oscillospiraceae</taxon>
        <taxon>Dysosmobacter</taxon>
    </lineage>
</organism>
<comment type="caution">
    <text evidence="2">The sequence shown here is derived from an EMBL/GenBank/DDBJ whole genome shotgun (WGS) entry which is preliminary data.</text>
</comment>
<dbReference type="RefSeq" id="WP_187013908.1">
    <property type="nucleotide sequence ID" value="NZ_JACOQI010000002.1"/>
</dbReference>